<dbReference type="GeneID" id="54546839"/>
<dbReference type="Proteomes" id="UP000800097">
    <property type="component" value="Unassembled WGS sequence"/>
</dbReference>
<organism evidence="2 3">
    <name type="scientific">Westerdykella ornata</name>
    <dbReference type="NCBI Taxonomy" id="318751"/>
    <lineage>
        <taxon>Eukaryota</taxon>
        <taxon>Fungi</taxon>
        <taxon>Dikarya</taxon>
        <taxon>Ascomycota</taxon>
        <taxon>Pezizomycotina</taxon>
        <taxon>Dothideomycetes</taxon>
        <taxon>Pleosporomycetidae</taxon>
        <taxon>Pleosporales</taxon>
        <taxon>Sporormiaceae</taxon>
        <taxon>Westerdykella</taxon>
    </lineage>
</organism>
<keyword evidence="3" id="KW-1185">Reference proteome</keyword>
<accession>A0A6A6JZ98</accession>
<evidence type="ECO:0000256" key="1">
    <source>
        <dbReference type="SAM" id="MobiDB-lite"/>
    </source>
</evidence>
<dbReference type="EMBL" id="ML986484">
    <property type="protein sequence ID" value="KAF2281086.1"/>
    <property type="molecule type" value="Genomic_DNA"/>
</dbReference>
<evidence type="ECO:0000313" key="3">
    <source>
        <dbReference type="Proteomes" id="UP000800097"/>
    </source>
</evidence>
<feature type="region of interest" description="Disordered" evidence="1">
    <location>
        <begin position="1"/>
        <end position="47"/>
    </location>
</feature>
<sequence>MAPTRSTHRRPRTTAQAQRRDSRQTGVHTQAQQTQPRPISQPMAPAQWRKSSMPMHRYLYELLYPFRDQLSDDDVMSVAVNISTIIKATNITPIDNERISVAITHMRAAVLLEDEYGNIKVVLAEPRLQFENGVVALANLATKFVTRCLRGAPDSDTEFRCGMWVAPVTNAQQERHARDQDAGDEDDEEEDETD</sequence>
<protein>
    <submittedName>
        <fullName evidence="2">Uncharacterized protein</fullName>
    </submittedName>
</protein>
<feature type="compositionally biased region" description="Basic residues" evidence="1">
    <location>
        <begin position="1"/>
        <end position="12"/>
    </location>
</feature>
<proteinExistence type="predicted"/>
<name>A0A6A6JZ98_WESOR</name>
<evidence type="ECO:0000313" key="2">
    <source>
        <dbReference type="EMBL" id="KAF2281086.1"/>
    </source>
</evidence>
<feature type="compositionally biased region" description="Acidic residues" evidence="1">
    <location>
        <begin position="182"/>
        <end position="194"/>
    </location>
</feature>
<dbReference type="RefSeq" id="XP_033658623.1">
    <property type="nucleotide sequence ID" value="XM_033793664.1"/>
</dbReference>
<feature type="compositionally biased region" description="Polar residues" evidence="1">
    <location>
        <begin position="24"/>
        <end position="38"/>
    </location>
</feature>
<gene>
    <name evidence="2" type="ORF">EI97DRAFT_19837</name>
</gene>
<dbReference type="AlphaFoldDB" id="A0A6A6JZ98"/>
<feature type="region of interest" description="Disordered" evidence="1">
    <location>
        <begin position="170"/>
        <end position="194"/>
    </location>
</feature>
<reference evidence="2" key="1">
    <citation type="journal article" date="2020" name="Stud. Mycol.">
        <title>101 Dothideomycetes genomes: a test case for predicting lifestyles and emergence of pathogens.</title>
        <authorList>
            <person name="Haridas S."/>
            <person name="Albert R."/>
            <person name="Binder M."/>
            <person name="Bloem J."/>
            <person name="Labutti K."/>
            <person name="Salamov A."/>
            <person name="Andreopoulos B."/>
            <person name="Baker S."/>
            <person name="Barry K."/>
            <person name="Bills G."/>
            <person name="Bluhm B."/>
            <person name="Cannon C."/>
            <person name="Castanera R."/>
            <person name="Culley D."/>
            <person name="Daum C."/>
            <person name="Ezra D."/>
            <person name="Gonzalez J."/>
            <person name="Henrissat B."/>
            <person name="Kuo A."/>
            <person name="Liang C."/>
            <person name="Lipzen A."/>
            <person name="Lutzoni F."/>
            <person name="Magnuson J."/>
            <person name="Mondo S."/>
            <person name="Nolan M."/>
            <person name="Ohm R."/>
            <person name="Pangilinan J."/>
            <person name="Park H.-J."/>
            <person name="Ramirez L."/>
            <person name="Alfaro M."/>
            <person name="Sun H."/>
            <person name="Tritt A."/>
            <person name="Yoshinaga Y."/>
            <person name="Zwiers L.-H."/>
            <person name="Turgeon B."/>
            <person name="Goodwin S."/>
            <person name="Spatafora J."/>
            <person name="Crous P."/>
            <person name="Grigoriev I."/>
        </authorList>
    </citation>
    <scope>NUCLEOTIDE SEQUENCE</scope>
    <source>
        <strain evidence="2">CBS 379.55</strain>
    </source>
</reference>